<organism evidence="1">
    <name type="scientific">Lepeophtheirus salmonis</name>
    <name type="common">Salmon louse</name>
    <name type="synonym">Caligus salmonis</name>
    <dbReference type="NCBI Taxonomy" id="72036"/>
    <lineage>
        <taxon>Eukaryota</taxon>
        <taxon>Metazoa</taxon>
        <taxon>Ecdysozoa</taxon>
        <taxon>Arthropoda</taxon>
        <taxon>Crustacea</taxon>
        <taxon>Multicrustacea</taxon>
        <taxon>Hexanauplia</taxon>
        <taxon>Copepoda</taxon>
        <taxon>Siphonostomatoida</taxon>
        <taxon>Caligidae</taxon>
        <taxon>Lepeophtheirus</taxon>
    </lineage>
</organism>
<dbReference type="EMBL" id="HACA01010638">
    <property type="protein sequence ID" value="CDW27999.1"/>
    <property type="molecule type" value="Transcribed_RNA"/>
</dbReference>
<dbReference type="AlphaFoldDB" id="A0A0K2TPR4"/>
<proteinExistence type="predicted"/>
<name>A0A0K2TPR4_LEPSM</name>
<reference evidence="1" key="1">
    <citation type="submission" date="2014-05" db="EMBL/GenBank/DDBJ databases">
        <authorList>
            <person name="Chronopoulou M."/>
        </authorList>
    </citation>
    <scope>NUCLEOTIDE SEQUENCE</scope>
    <source>
        <tissue evidence="1">Whole organism</tissue>
    </source>
</reference>
<protein>
    <submittedName>
        <fullName evidence="1">Uncharacterized protein</fullName>
    </submittedName>
</protein>
<evidence type="ECO:0000313" key="1">
    <source>
        <dbReference type="EMBL" id="CDW27999.1"/>
    </source>
</evidence>
<sequence>MKFLITKPITLLKLLEINNVVKTI</sequence>
<accession>A0A0K2TPR4</accession>